<feature type="transmembrane region" description="Helical" evidence="5">
    <location>
        <begin position="84"/>
        <end position="106"/>
    </location>
</feature>
<dbReference type="STRING" id="40998.A0A2P7YJ66"/>
<evidence type="ECO:0000256" key="2">
    <source>
        <dbReference type="ARBA" id="ARBA00022692"/>
    </source>
</evidence>
<feature type="transmembrane region" description="Helical" evidence="5">
    <location>
        <begin position="325"/>
        <end position="345"/>
    </location>
</feature>
<reference evidence="6 7" key="1">
    <citation type="submission" date="2017-05" db="EMBL/GenBank/DDBJ databases">
        <title>Draft genome sequence of Elsinoe australis.</title>
        <authorList>
            <person name="Cheng Q."/>
        </authorList>
    </citation>
    <scope>NUCLEOTIDE SEQUENCE [LARGE SCALE GENOMIC DNA]</scope>
    <source>
        <strain evidence="6 7">NL1</strain>
    </source>
</reference>
<protein>
    <submittedName>
        <fullName evidence="6">Major facilitator superfamily domain-containing protein 7-a</fullName>
    </submittedName>
</protein>
<dbReference type="EMBL" id="NHZQ01000422">
    <property type="protein sequence ID" value="PSK35975.1"/>
    <property type="molecule type" value="Genomic_DNA"/>
</dbReference>
<comment type="subcellular location">
    <subcellularLocation>
        <location evidence="1">Membrane</location>
        <topology evidence="1">Multi-pass membrane protein</topology>
    </subcellularLocation>
</comment>
<dbReference type="GO" id="GO:0016020">
    <property type="term" value="C:membrane"/>
    <property type="evidence" value="ECO:0007669"/>
    <property type="project" value="UniProtKB-SubCell"/>
</dbReference>
<feature type="transmembrane region" description="Helical" evidence="5">
    <location>
        <begin position="298"/>
        <end position="318"/>
    </location>
</feature>
<evidence type="ECO:0000256" key="1">
    <source>
        <dbReference type="ARBA" id="ARBA00004141"/>
    </source>
</evidence>
<dbReference type="InterPro" id="IPR049680">
    <property type="entry name" value="FLVCR1-2_SLC49-like"/>
</dbReference>
<evidence type="ECO:0000313" key="6">
    <source>
        <dbReference type="EMBL" id="PSK35975.1"/>
    </source>
</evidence>
<keyword evidence="2 5" id="KW-0812">Transmembrane</keyword>
<accession>A0A2P7YJ66</accession>
<dbReference type="PANTHER" id="PTHR10924">
    <property type="entry name" value="MAJOR FACILITATOR SUPERFAMILY PROTEIN-RELATED"/>
    <property type="match status" value="1"/>
</dbReference>
<proteinExistence type="predicted"/>
<feature type="transmembrane region" description="Helical" evidence="5">
    <location>
        <begin position="141"/>
        <end position="160"/>
    </location>
</feature>
<evidence type="ECO:0000313" key="7">
    <source>
        <dbReference type="Proteomes" id="UP000243723"/>
    </source>
</evidence>
<keyword evidence="3 5" id="KW-1133">Transmembrane helix</keyword>
<gene>
    <name evidence="6" type="ORF">B9Z65_5790</name>
</gene>
<dbReference type="Gene3D" id="1.20.1250.20">
    <property type="entry name" value="MFS general substrate transporter like domains"/>
    <property type="match status" value="2"/>
</dbReference>
<dbReference type="PANTHER" id="PTHR10924:SF6">
    <property type="entry name" value="SOLUTE CARRIER FAMILY 49 MEMBER A3"/>
    <property type="match status" value="1"/>
</dbReference>
<dbReference type="OrthoDB" id="422206at2759"/>
<dbReference type="AlphaFoldDB" id="A0A2P7YJ66"/>
<feature type="transmembrane region" description="Helical" evidence="5">
    <location>
        <begin position="426"/>
        <end position="445"/>
    </location>
</feature>
<organism evidence="6 7">
    <name type="scientific">Elsinoe australis</name>
    <dbReference type="NCBI Taxonomy" id="40998"/>
    <lineage>
        <taxon>Eukaryota</taxon>
        <taxon>Fungi</taxon>
        <taxon>Dikarya</taxon>
        <taxon>Ascomycota</taxon>
        <taxon>Pezizomycotina</taxon>
        <taxon>Dothideomycetes</taxon>
        <taxon>Dothideomycetidae</taxon>
        <taxon>Myriangiales</taxon>
        <taxon>Elsinoaceae</taxon>
        <taxon>Elsinoe</taxon>
    </lineage>
</organism>
<evidence type="ECO:0000256" key="3">
    <source>
        <dbReference type="ARBA" id="ARBA00022989"/>
    </source>
</evidence>
<dbReference type="InterPro" id="IPR011701">
    <property type="entry name" value="MFS"/>
</dbReference>
<dbReference type="GO" id="GO:0022857">
    <property type="term" value="F:transmembrane transporter activity"/>
    <property type="evidence" value="ECO:0007669"/>
    <property type="project" value="InterPro"/>
</dbReference>
<dbReference type="SUPFAM" id="SSF103473">
    <property type="entry name" value="MFS general substrate transporter"/>
    <property type="match status" value="1"/>
</dbReference>
<comment type="caution">
    <text evidence="6">The sequence shown here is derived from an EMBL/GenBank/DDBJ whole genome shotgun (WGS) entry which is preliminary data.</text>
</comment>
<feature type="transmembrane region" description="Helical" evidence="5">
    <location>
        <begin position="351"/>
        <end position="375"/>
    </location>
</feature>
<evidence type="ECO:0000256" key="5">
    <source>
        <dbReference type="SAM" id="Phobius"/>
    </source>
</evidence>
<feature type="transmembrane region" description="Helical" evidence="5">
    <location>
        <begin position="181"/>
        <end position="201"/>
    </location>
</feature>
<feature type="transmembrane region" description="Helical" evidence="5">
    <location>
        <begin position="46"/>
        <end position="64"/>
    </location>
</feature>
<evidence type="ECO:0000256" key="4">
    <source>
        <dbReference type="ARBA" id="ARBA00023136"/>
    </source>
</evidence>
<keyword evidence="7" id="KW-1185">Reference proteome</keyword>
<sequence length="462" mass="49245">MTALAPGMDQDSKDVVPTTTAARMSGQYEQLNTSEEPQYRVYKRRFFGLIQLILLNIAVSWAWLSFSAVSTTSSEFFQVSESAINWLSTGFLFAFLIASPATLYVLNKYPPKIAIVTSSVLVLVGNWLRYAGARAGPHGNFPLVIFGQVIIGLAQPFVLASPTRYSDAWFSSTGRVSATAIASLANPLGGALGQLIGPFWATKPSQIPSLILYVGIISTIASVPSFFLPSLPPTPPSPSSTSRPTLPLRRALALLLRNPQFHLLSLPFATYVGFFNASSSLINQFLAPHGFSEDDAGIAGALLIGVGLVASAIVSPVIDRTKAYLLTIKTLVPLIAVAYLILVFAPGTRSLAAVCVTMALIGGASFSLLPCALEYMVELTWPVSPEVSSVVSWAGGQLLGAVFILVMDALRDGWKGEPAGSMKRALVFQAVLAWVVLPLVLLLGIGKQGKEVGRRERGTTEG</sequence>
<feature type="transmembrane region" description="Helical" evidence="5">
    <location>
        <begin position="207"/>
        <end position="228"/>
    </location>
</feature>
<dbReference type="Proteomes" id="UP000243723">
    <property type="component" value="Unassembled WGS sequence"/>
</dbReference>
<dbReference type="InterPro" id="IPR036259">
    <property type="entry name" value="MFS_trans_sf"/>
</dbReference>
<name>A0A2P7YJ66_9PEZI</name>
<dbReference type="Pfam" id="PF07690">
    <property type="entry name" value="MFS_1"/>
    <property type="match status" value="1"/>
</dbReference>
<keyword evidence="4 5" id="KW-0472">Membrane</keyword>
<feature type="transmembrane region" description="Helical" evidence="5">
    <location>
        <begin position="387"/>
        <end position="406"/>
    </location>
</feature>